<protein>
    <submittedName>
        <fullName evidence="1">Uncharacterized protein</fullName>
    </submittedName>
</protein>
<reference evidence="1 2" key="1">
    <citation type="journal article" date="2013" name="Curr. Biol.">
        <title>The Genome of the Foraminiferan Reticulomyxa filosa.</title>
        <authorList>
            <person name="Glockner G."/>
            <person name="Hulsmann N."/>
            <person name="Schleicher M."/>
            <person name="Noegel A.A."/>
            <person name="Eichinger L."/>
            <person name="Gallinger C."/>
            <person name="Pawlowski J."/>
            <person name="Sierra R."/>
            <person name="Euteneuer U."/>
            <person name="Pillet L."/>
            <person name="Moustafa A."/>
            <person name="Platzer M."/>
            <person name="Groth M."/>
            <person name="Szafranski K."/>
            <person name="Schliwa M."/>
        </authorList>
    </citation>
    <scope>NUCLEOTIDE SEQUENCE [LARGE SCALE GENOMIC DNA]</scope>
</reference>
<comment type="caution">
    <text evidence="1">The sequence shown here is derived from an EMBL/GenBank/DDBJ whole genome shotgun (WGS) entry which is preliminary data.</text>
</comment>
<sequence>MELIFHQQGCGPLMYAFHVRETVSTEMMTLLIPEQSRSDRAFWERKDKRGSSLLLFAIWNSKHHCTSRVRTLRQFMPEESFQKLVVKLLSSFVFLSGRNRKERFVCLSCCLFQQYQQEPKPLLYAFYFQERIDDELMRMLIPTNRENTVAFWRAKDQVVLFLDIHIKKLFDLSIFVCLLLYCPTQNRNSVIQIAILNKRPECLQRLNMLKKHMQREQWLDLLKNKNNVNQ</sequence>
<dbReference type="Proteomes" id="UP000023152">
    <property type="component" value="Unassembled WGS sequence"/>
</dbReference>
<name>X6N6T9_RETFI</name>
<keyword evidence="2" id="KW-1185">Reference proteome</keyword>
<evidence type="ECO:0000313" key="1">
    <source>
        <dbReference type="EMBL" id="ETO21648.1"/>
    </source>
</evidence>
<proteinExistence type="predicted"/>
<gene>
    <name evidence="1" type="ORF">RFI_15555</name>
</gene>
<organism evidence="1 2">
    <name type="scientific">Reticulomyxa filosa</name>
    <dbReference type="NCBI Taxonomy" id="46433"/>
    <lineage>
        <taxon>Eukaryota</taxon>
        <taxon>Sar</taxon>
        <taxon>Rhizaria</taxon>
        <taxon>Retaria</taxon>
        <taxon>Foraminifera</taxon>
        <taxon>Monothalamids</taxon>
        <taxon>Reticulomyxidae</taxon>
        <taxon>Reticulomyxa</taxon>
    </lineage>
</organism>
<dbReference type="AlphaFoldDB" id="X6N6T9"/>
<dbReference type="EMBL" id="ASPP01011418">
    <property type="protein sequence ID" value="ETO21648.1"/>
    <property type="molecule type" value="Genomic_DNA"/>
</dbReference>
<evidence type="ECO:0000313" key="2">
    <source>
        <dbReference type="Proteomes" id="UP000023152"/>
    </source>
</evidence>
<accession>X6N6T9</accession>